<feature type="coiled-coil region" evidence="1">
    <location>
        <begin position="80"/>
        <end position="147"/>
    </location>
</feature>
<dbReference type="KEGG" id="dpr:Despr_0269"/>
<evidence type="ECO:0000256" key="1">
    <source>
        <dbReference type="SAM" id="Coils"/>
    </source>
</evidence>
<feature type="coiled-coil region" evidence="1">
    <location>
        <begin position="198"/>
        <end position="225"/>
    </location>
</feature>
<name>A0A7U3YJC6_DESPD</name>
<protein>
    <submittedName>
        <fullName evidence="2">Uncharacterized protein</fullName>
    </submittedName>
</protein>
<dbReference type="EMBL" id="CP002364">
    <property type="protein sequence ID" value="ADW16454.1"/>
    <property type="molecule type" value="Genomic_DNA"/>
</dbReference>
<evidence type="ECO:0000313" key="3">
    <source>
        <dbReference type="Proteomes" id="UP000006365"/>
    </source>
</evidence>
<proteinExistence type="predicted"/>
<keyword evidence="3" id="KW-1185">Reference proteome</keyword>
<evidence type="ECO:0000313" key="2">
    <source>
        <dbReference type="EMBL" id="ADW16454.1"/>
    </source>
</evidence>
<dbReference type="RefSeq" id="WP_015723002.1">
    <property type="nucleotide sequence ID" value="NC_014972.1"/>
</dbReference>
<dbReference type="Proteomes" id="UP000006365">
    <property type="component" value="Chromosome"/>
</dbReference>
<keyword evidence="1" id="KW-0175">Coiled coil</keyword>
<organism evidence="2 3">
    <name type="scientific">Desulfobulbus propionicus (strain ATCC 33891 / DSM 2032 / VKM B-1956 / 1pr3)</name>
    <dbReference type="NCBI Taxonomy" id="577650"/>
    <lineage>
        <taxon>Bacteria</taxon>
        <taxon>Pseudomonadati</taxon>
        <taxon>Thermodesulfobacteriota</taxon>
        <taxon>Desulfobulbia</taxon>
        <taxon>Desulfobulbales</taxon>
        <taxon>Desulfobulbaceae</taxon>
        <taxon>Desulfobulbus</taxon>
    </lineage>
</organism>
<gene>
    <name evidence="2" type="ordered locus">Despr_0269</name>
</gene>
<dbReference type="AlphaFoldDB" id="A0A7U3YJC6"/>
<accession>A0A7U3YJC6</accession>
<reference evidence="2 3" key="1">
    <citation type="journal article" date="2011" name="Stand. Genomic Sci.">
        <title>Complete genome sequence of Desulfobulbus propionicus type strain (1pr3).</title>
        <authorList>
            <person name="Pagani I."/>
            <person name="Lapidus A."/>
            <person name="Nolan M."/>
            <person name="Lucas S."/>
            <person name="Hammon N."/>
            <person name="Deshpande S."/>
            <person name="Cheng J.F."/>
            <person name="Chertkov O."/>
            <person name="Davenport K."/>
            <person name="Tapia R."/>
            <person name="Han C."/>
            <person name="Goodwin L."/>
            <person name="Pitluck S."/>
            <person name="Liolios K."/>
            <person name="Mavromatis K."/>
            <person name="Ivanova N."/>
            <person name="Mikhailova N."/>
            <person name="Pati A."/>
            <person name="Chen A."/>
            <person name="Palaniappan K."/>
            <person name="Land M."/>
            <person name="Hauser L."/>
            <person name="Chang Y.J."/>
            <person name="Jeffries C.D."/>
            <person name="Detter J.C."/>
            <person name="Brambilla E."/>
            <person name="Kannan K.P."/>
            <person name="Djao O.D."/>
            <person name="Rohde M."/>
            <person name="Pukall R."/>
            <person name="Spring S."/>
            <person name="Goker M."/>
            <person name="Sikorski J."/>
            <person name="Woyke T."/>
            <person name="Bristow J."/>
            <person name="Eisen J.A."/>
            <person name="Markowitz V."/>
            <person name="Hugenholtz P."/>
            <person name="Kyrpides N.C."/>
            <person name="Klenk H.P."/>
        </authorList>
    </citation>
    <scope>NUCLEOTIDE SEQUENCE [LARGE SCALE GENOMIC DNA]</scope>
    <source>
        <strain evidence="3">ATCC 33891 / DSM 2032 / 1pr3</strain>
    </source>
</reference>
<sequence length="339" mass="38088">MSFAQVIEKKRALLEEIKRTRRGLDKLPSLDVMYRERGDAQTRIESMKSRYGTDESMWPGHVKADYRNFKETVDSADSKMQACKDKKAQIDARLNDLQEQLDALEQKITVEDLLPMQEAVNDGAQKIQKIEDLIAEEEERLAVAKQGNNDTLAKMIREREDLIADIACGESINQEHLDSLTLEISKEKGLRCRLDKEIAAASEKIPGLKRKLVQAKNEVAIAERNLFDGLAIFLEQELEKAGGEYVKQAGNLAAAYSKVIALSSVIERCGARKEVFGPYTRSFSIPSFRLDTCMAHDITDMPGMLFKFNGSDIQEKIDAEIGRLMGLGINIQEGKPSFL</sequence>